<evidence type="ECO:0000313" key="5">
    <source>
        <dbReference type="EMBL" id="KAK1312962.1"/>
    </source>
</evidence>
<dbReference type="AlphaFoldDB" id="A0AAV9EHV3"/>
<feature type="domain" description="Diacylglycerol glucosyltransferase N-terminal" evidence="4">
    <location>
        <begin position="63"/>
        <end position="181"/>
    </location>
</feature>
<dbReference type="GO" id="GO:0016020">
    <property type="term" value="C:membrane"/>
    <property type="evidence" value="ECO:0007669"/>
    <property type="project" value="GOC"/>
</dbReference>
<keyword evidence="2" id="KW-0328">Glycosyltransferase</keyword>
<dbReference type="Pfam" id="PF06925">
    <property type="entry name" value="MGDG_synth"/>
    <property type="match status" value="1"/>
</dbReference>
<dbReference type="Proteomes" id="UP001180020">
    <property type="component" value="Unassembled WGS sequence"/>
</dbReference>
<reference evidence="5" key="1">
    <citation type="journal article" date="2023" name="Nat. Commun.">
        <title>Diploid and tetraploid genomes of Acorus and the evolution of monocots.</title>
        <authorList>
            <person name="Ma L."/>
            <person name="Liu K.W."/>
            <person name="Li Z."/>
            <person name="Hsiao Y.Y."/>
            <person name="Qi Y."/>
            <person name="Fu T."/>
            <person name="Tang G.D."/>
            <person name="Zhang D."/>
            <person name="Sun W.H."/>
            <person name="Liu D.K."/>
            <person name="Li Y."/>
            <person name="Chen G.Z."/>
            <person name="Liu X.D."/>
            <person name="Liao X.Y."/>
            <person name="Jiang Y.T."/>
            <person name="Yu X."/>
            <person name="Hao Y."/>
            <person name="Huang J."/>
            <person name="Zhao X.W."/>
            <person name="Ke S."/>
            <person name="Chen Y.Y."/>
            <person name="Wu W.L."/>
            <person name="Hsu J.L."/>
            <person name="Lin Y.F."/>
            <person name="Huang M.D."/>
            <person name="Li C.Y."/>
            <person name="Huang L."/>
            <person name="Wang Z.W."/>
            <person name="Zhao X."/>
            <person name="Zhong W.Y."/>
            <person name="Peng D.H."/>
            <person name="Ahmad S."/>
            <person name="Lan S."/>
            <person name="Zhang J.S."/>
            <person name="Tsai W.C."/>
            <person name="Van de Peer Y."/>
            <person name="Liu Z.J."/>
        </authorList>
    </citation>
    <scope>NUCLEOTIDE SEQUENCE</scope>
    <source>
        <strain evidence="5">CP</strain>
    </source>
</reference>
<gene>
    <name evidence="5" type="ORF">QJS10_CPA06g01788</name>
</gene>
<keyword evidence="6" id="KW-1185">Reference proteome</keyword>
<name>A0AAV9EHV3_ACOCL</name>
<evidence type="ECO:0000259" key="4">
    <source>
        <dbReference type="Pfam" id="PF06925"/>
    </source>
</evidence>
<organism evidence="5 6">
    <name type="scientific">Acorus calamus</name>
    <name type="common">Sweet flag</name>
    <dbReference type="NCBI Taxonomy" id="4465"/>
    <lineage>
        <taxon>Eukaryota</taxon>
        <taxon>Viridiplantae</taxon>
        <taxon>Streptophyta</taxon>
        <taxon>Embryophyta</taxon>
        <taxon>Tracheophyta</taxon>
        <taxon>Spermatophyta</taxon>
        <taxon>Magnoliopsida</taxon>
        <taxon>Liliopsida</taxon>
        <taxon>Acoraceae</taxon>
        <taxon>Acorus</taxon>
    </lineage>
</organism>
<dbReference type="SUPFAM" id="SSF53756">
    <property type="entry name" value="UDP-Glycosyltransferase/glycogen phosphorylase"/>
    <property type="match status" value="1"/>
</dbReference>
<proteinExistence type="inferred from homology"/>
<comment type="caution">
    <text evidence="5">The sequence shown here is derived from an EMBL/GenBank/DDBJ whole genome shotgun (WGS) entry which is preliminary data.</text>
</comment>
<accession>A0AAV9EHV3</accession>
<evidence type="ECO:0000313" key="6">
    <source>
        <dbReference type="Proteomes" id="UP001180020"/>
    </source>
</evidence>
<dbReference type="InterPro" id="IPR050519">
    <property type="entry name" value="Glycosyltransf_28_UgtP"/>
</dbReference>
<comment type="similarity">
    <text evidence="1">Belongs to the glycosyltransferase 28 family.</text>
</comment>
<dbReference type="PANTHER" id="PTHR43025:SF3">
    <property type="entry name" value="MONOGALACTOSYLDIACYLGLYCEROL SYNTHASE 1, CHLOROPLASTIC"/>
    <property type="match status" value="1"/>
</dbReference>
<dbReference type="EMBL" id="JAUJYO010000006">
    <property type="protein sequence ID" value="KAK1312962.1"/>
    <property type="molecule type" value="Genomic_DNA"/>
</dbReference>
<keyword evidence="3" id="KW-0808">Transferase</keyword>
<evidence type="ECO:0000256" key="1">
    <source>
        <dbReference type="ARBA" id="ARBA00006962"/>
    </source>
</evidence>
<evidence type="ECO:0000256" key="3">
    <source>
        <dbReference type="ARBA" id="ARBA00022679"/>
    </source>
</evidence>
<dbReference type="GO" id="GO:0009247">
    <property type="term" value="P:glycolipid biosynthetic process"/>
    <property type="evidence" value="ECO:0007669"/>
    <property type="project" value="InterPro"/>
</dbReference>
<protein>
    <recommendedName>
        <fullName evidence="4">Diacylglycerol glucosyltransferase N-terminal domain-containing protein</fullName>
    </recommendedName>
</protein>
<reference evidence="5" key="2">
    <citation type="submission" date="2023-06" db="EMBL/GenBank/DDBJ databases">
        <authorList>
            <person name="Ma L."/>
            <person name="Liu K.-W."/>
            <person name="Li Z."/>
            <person name="Hsiao Y.-Y."/>
            <person name="Qi Y."/>
            <person name="Fu T."/>
            <person name="Tang G."/>
            <person name="Zhang D."/>
            <person name="Sun W.-H."/>
            <person name="Liu D.-K."/>
            <person name="Li Y."/>
            <person name="Chen G.-Z."/>
            <person name="Liu X.-D."/>
            <person name="Liao X.-Y."/>
            <person name="Jiang Y.-T."/>
            <person name="Yu X."/>
            <person name="Hao Y."/>
            <person name="Huang J."/>
            <person name="Zhao X.-W."/>
            <person name="Ke S."/>
            <person name="Chen Y.-Y."/>
            <person name="Wu W.-L."/>
            <person name="Hsu J.-L."/>
            <person name="Lin Y.-F."/>
            <person name="Huang M.-D."/>
            <person name="Li C.-Y."/>
            <person name="Huang L."/>
            <person name="Wang Z.-W."/>
            <person name="Zhao X."/>
            <person name="Zhong W.-Y."/>
            <person name="Peng D.-H."/>
            <person name="Ahmad S."/>
            <person name="Lan S."/>
            <person name="Zhang J.-S."/>
            <person name="Tsai W.-C."/>
            <person name="Van De Peer Y."/>
            <person name="Liu Z.-J."/>
        </authorList>
    </citation>
    <scope>NUCLEOTIDE SEQUENCE</scope>
    <source>
        <strain evidence="5">CP</strain>
        <tissue evidence="5">Leaves</tissue>
    </source>
</reference>
<dbReference type="InterPro" id="IPR009695">
    <property type="entry name" value="Diacylglyc_glucosyltr_N"/>
</dbReference>
<evidence type="ECO:0000256" key="2">
    <source>
        <dbReference type="ARBA" id="ARBA00022676"/>
    </source>
</evidence>
<dbReference type="GO" id="GO:0016758">
    <property type="term" value="F:hexosyltransferase activity"/>
    <property type="evidence" value="ECO:0007669"/>
    <property type="project" value="InterPro"/>
</dbReference>
<dbReference type="PANTHER" id="PTHR43025">
    <property type="entry name" value="MONOGALACTOSYLDIACYLGLYCEROL SYNTHASE"/>
    <property type="match status" value="1"/>
</dbReference>
<sequence>MKNELGVLTQEPRFLREEETLLVSPWLEPRLSLMFFTICHVHGDSRRSECNMEFSGSIDYNNASFREILNQTVIGNMNNSPGMSRADSFVREVAKGLMKYQPDIIISVHPLMQHVPLRILRAKGLLKKIVFTTVITDLSTCHPTWFHKLVTRCYFPSAEVAKRASKAGLKPSQIKVYGLPVRPSFVKSIRPKISM</sequence>